<accession>A0ABU1HUN3</accession>
<proteinExistence type="predicted"/>
<dbReference type="RefSeq" id="WP_309693249.1">
    <property type="nucleotide sequence ID" value="NZ_JAVIZQ010000001.1"/>
</dbReference>
<dbReference type="Proteomes" id="UP001249291">
    <property type="component" value="Unassembled WGS sequence"/>
</dbReference>
<sequence length="236" mass="26129">MEYAGVVPMDAPDPSADFEARLRGLSYPVFQLRPQPSLTRIPGASFMEMGASAAAGAPMGLAESSVSLNYTLWRNPDDHSDPRNEIELDPGIRRSIEEEPPWGRPAWLIERAQLLKYPMLWEAVRTSWQASPDPERHALSQQLVDHANHILRNRFREGLGLPDLPSEGDDGGWEAKTSAARDAVVAVDGRNRPGVQIDTDPFVYAVGFRVDENVVCTVVVPRDSLPMIDLAITTFE</sequence>
<reference evidence="1 2" key="1">
    <citation type="submission" date="2023-08" db="EMBL/GenBank/DDBJ databases">
        <title>Functional and genomic diversity of the sorghum phyllosphere microbiome.</title>
        <authorList>
            <person name="Shade A."/>
        </authorList>
    </citation>
    <scope>NUCLEOTIDE SEQUENCE [LARGE SCALE GENOMIC DNA]</scope>
    <source>
        <strain evidence="1 2">SORGH_AS_0445</strain>
    </source>
</reference>
<evidence type="ECO:0008006" key="3">
    <source>
        <dbReference type="Google" id="ProtNLM"/>
    </source>
</evidence>
<organism evidence="1 2">
    <name type="scientific">Microbacterium foliorum</name>
    <dbReference type="NCBI Taxonomy" id="104336"/>
    <lineage>
        <taxon>Bacteria</taxon>
        <taxon>Bacillati</taxon>
        <taxon>Actinomycetota</taxon>
        <taxon>Actinomycetes</taxon>
        <taxon>Micrococcales</taxon>
        <taxon>Microbacteriaceae</taxon>
        <taxon>Microbacterium</taxon>
    </lineage>
</organism>
<dbReference type="EMBL" id="JAVIZQ010000001">
    <property type="protein sequence ID" value="MDR6143766.1"/>
    <property type="molecule type" value="Genomic_DNA"/>
</dbReference>
<evidence type="ECO:0000313" key="2">
    <source>
        <dbReference type="Proteomes" id="UP001249291"/>
    </source>
</evidence>
<protein>
    <recommendedName>
        <fullName evidence="3">DUF3298 domain-containing protein</fullName>
    </recommendedName>
</protein>
<evidence type="ECO:0000313" key="1">
    <source>
        <dbReference type="EMBL" id="MDR6143766.1"/>
    </source>
</evidence>
<keyword evidence="2" id="KW-1185">Reference proteome</keyword>
<name>A0ABU1HUN3_9MICO</name>
<gene>
    <name evidence="1" type="ORF">QE375_003320</name>
</gene>
<comment type="caution">
    <text evidence="1">The sequence shown here is derived from an EMBL/GenBank/DDBJ whole genome shotgun (WGS) entry which is preliminary data.</text>
</comment>